<dbReference type="NCBIfam" id="TIGR00091">
    <property type="entry name" value="tRNA (guanosine(46)-N7)-methyltransferase TrmB"/>
    <property type="match status" value="1"/>
</dbReference>
<keyword evidence="3 7" id="KW-0489">Methyltransferase</keyword>
<dbReference type="EMBL" id="JACRTL010000001">
    <property type="protein sequence ID" value="MBC8609757.1"/>
    <property type="molecule type" value="Genomic_DNA"/>
</dbReference>
<dbReference type="NCBIfam" id="NF001080">
    <property type="entry name" value="PRK00121.2-2"/>
    <property type="match status" value="1"/>
</dbReference>
<feature type="binding site" evidence="7">
    <location>
        <position position="160"/>
    </location>
    <ligand>
        <name>substrate</name>
    </ligand>
</feature>
<evidence type="ECO:0000256" key="1">
    <source>
        <dbReference type="ARBA" id="ARBA00000142"/>
    </source>
</evidence>
<comment type="caution">
    <text evidence="8">The sequence shown here is derived from an EMBL/GenBank/DDBJ whole genome shotgun (WGS) entry which is preliminary data.</text>
</comment>
<dbReference type="GO" id="GO:0043527">
    <property type="term" value="C:tRNA methyltransferase complex"/>
    <property type="evidence" value="ECO:0007669"/>
    <property type="project" value="TreeGrafter"/>
</dbReference>
<dbReference type="InterPro" id="IPR003358">
    <property type="entry name" value="tRNA_(Gua-N-7)_MeTrfase_Trmb"/>
</dbReference>
<evidence type="ECO:0000256" key="4">
    <source>
        <dbReference type="ARBA" id="ARBA00022679"/>
    </source>
</evidence>
<dbReference type="SUPFAM" id="SSF53335">
    <property type="entry name" value="S-adenosyl-L-methionine-dependent methyltransferases"/>
    <property type="match status" value="1"/>
</dbReference>
<dbReference type="OrthoDB" id="9802090at2"/>
<comment type="similarity">
    <text evidence="7">Belongs to the class I-like SAM-binding methyltransferase superfamily. TrmB family.</text>
</comment>
<protein>
    <recommendedName>
        <fullName evidence="7">tRNA (guanine-N(7)-)-methyltransferase</fullName>
        <ecNumber evidence="7">2.1.1.33</ecNumber>
    </recommendedName>
    <alternativeName>
        <fullName evidence="7">tRNA (guanine(46)-N(7))-methyltransferase</fullName>
    </alternativeName>
    <alternativeName>
        <fullName evidence="7">tRNA(m7G46)-methyltransferase</fullName>
    </alternativeName>
</protein>
<reference evidence="8" key="1">
    <citation type="submission" date="2020-08" db="EMBL/GenBank/DDBJ databases">
        <title>Genome public.</title>
        <authorList>
            <person name="Liu C."/>
            <person name="Sun Q."/>
        </authorList>
    </citation>
    <scope>NUCLEOTIDE SEQUENCE</scope>
    <source>
        <strain evidence="8">NSJ-15</strain>
    </source>
</reference>
<name>A0A8J6P9S7_9FIRM</name>
<evidence type="ECO:0000256" key="5">
    <source>
        <dbReference type="ARBA" id="ARBA00022691"/>
    </source>
</evidence>
<dbReference type="InterPro" id="IPR029063">
    <property type="entry name" value="SAM-dependent_MTases_sf"/>
</dbReference>
<keyword evidence="9" id="KW-1185">Reference proteome</keyword>
<proteinExistence type="inferred from homology"/>
<keyword evidence="5 7" id="KW-0949">S-adenosyl-L-methionine</keyword>
<dbReference type="UniPathway" id="UPA00989"/>
<sequence>MRMRNKPWAQPVLDRCPYFYDDPFRPNGAWQNCFVKKQPLHLELGCGKGTFIARLAAEHPEINYLAIDMKSLVLASAVKNIEEVFAQKGEKPQNVVLTAYDIERILNIMKEEDVVDRIYINFCNPWPKPSYHKRRLTHTRQLEKYQTFLRLGGELHFKTDDDDLFEDTLGYLKDAGFEVAYLTRDLHQSDYGGNIDTEHERKFCEQGIRIKFLIAKSLKSRKPEEIIWQKRD</sequence>
<dbReference type="PANTHER" id="PTHR23417:SF14">
    <property type="entry name" value="PENTACOTRIPEPTIDE-REPEAT REGION OF PRORP DOMAIN-CONTAINING PROTEIN"/>
    <property type="match status" value="1"/>
</dbReference>
<evidence type="ECO:0000313" key="8">
    <source>
        <dbReference type="EMBL" id="MBC8609757.1"/>
    </source>
</evidence>
<comment type="function">
    <text evidence="2 7">Catalyzes the formation of N(7)-methylguanine at position 46 (m7G46) in tRNA.</text>
</comment>
<comment type="caution">
    <text evidence="7">Lacks conserved residue(s) required for the propagation of feature annotation.</text>
</comment>
<comment type="pathway">
    <text evidence="7">tRNA modification; N(7)-methylguanine-tRNA biosynthesis.</text>
</comment>
<evidence type="ECO:0000256" key="6">
    <source>
        <dbReference type="ARBA" id="ARBA00022694"/>
    </source>
</evidence>
<evidence type="ECO:0000256" key="7">
    <source>
        <dbReference type="HAMAP-Rule" id="MF_01057"/>
    </source>
</evidence>
<dbReference type="EC" id="2.1.1.33" evidence="7"/>
<dbReference type="HAMAP" id="MF_01057">
    <property type="entry name" value="tRNA_methyltr_TrmB"/>
    <property type="match status" value="1"/>
</dbReference>
<accession>A0A8J6P9S7</accession>
<keyword evidence="4 7" id="KW-0808">Transferase</keyword>
<gene>
    <name evidence="7 8" type="primary">trmB</name>
    <name evidence="8" type="ORF">H8702_01300</name>
</gene>
<evidence type="ECO:0000256" key="3">
    <source>
        <dbReference type="ARBA" id="ARBA00022603"/>
    </source>
</evidence>
<dbReference type="AlphaFoldDB" id="A0A8J6P9S7"/>
<dbReference type="PROSITE" id="PS51625">
    <property type="entry name" value="SAM_MT_TRMB"/>
    <property type="match status" value="1"/>
</dbReference>
<dbReference type="Pfam" id="PF02390">
    <property type="entry name" value="Methyltransf_4"/>
    <property type="match status" value="1"/>
</dbReference>
<organism evidence="8 9">
    <name type="scientific">Massiliimalia timonensis</name>
    <dbReference type="NCBI Taxonomy" id="1987501"/>
    <lineage>
        <taxon>Bacteria</taxon>
        <taxon>Bacillati</taxon>
        <taxon>Bacillota</taxon>
        <taxon>Clostridia</taxon>
        <taxon>Eubacteriales</taxon>
        <taxon>Oscillospiraceae</taxon>
        <taxon>Massiliimalia</taxon>
    </lineage>
</organism>
<dbReference type="RefSeq" id="WP_093988189.1">
    <property type="nucleotide sequence ID" value="NZ_FYDD01000003.1"/>
</dbReference>
<feature type="binding site" evidence="7">
    <location>
        <position position="43"/>
    </location>
    <ligand>
        <name>S-adenosyl-L-methionine</name>
        <dbReference type="ChEBI" id="CHEBI:59789"/>
    </ligand>
</feature>
<feature type="binding site" evidence="7">
    <location>
        <position position="101"/>
    </location>
    <ligand>
        <name>S-adenosyl-L-methionine</name>
        <dbReference type="ChEBI" id="CHEBI:59789"/>
    </ligand>
</feature>
<evidence type="ECO:0000256" key="2">
    <source>
        <dbReference type="ARBA" id="ARBA00003015"/>
    </source>
</evidence>
<comment type="catalytic activity">
    <reaction evidence="1 7">
        <text>guanosine(46) in tRNA + S-adenosyl-L-methionine = N(7)-methylguanosine(46) in tRNA + S-adenosyl-L-homocysteine</text>
        <dbReference type="Rhea" id="RHEA:42708"/>
        <dbReference type="Rhea" id="RHEA-COMP:10188"/>
        <dbReference type="Rhea" id="RHEA-COMP:10189"/>
        <dbReference type="ChEBI" id="CHEBI:57856"/>
        <dbReference type="ChEBI" id="CHEBI:59789"/>
        <dbReference type="ChEBI" id="CHEBI:74269"/>
        <dbReference type="ChEBI" id="CHEBI:74480"/>
        <dbReference type="EC" id="2.1.1.33"/>
    </reaction>
</comment>
<feature type="binding site" evidence="7">
    <location>
        <position position="68"/>
    </location>
    <ligand>
        <name>S-adenosyl-L-methionine</name>
        <dbReference type="ChEBI" id="CHEBI:59789"/>
    </ligand>
</feature>
<evidence type="ECO:0000313" key="9">
    <source>
        <dbReference type="Proteomes" id="UP000632659"/>
    </source>
</evidence>
<dbReference type="PANTHER" id="PTHR23417">
    <property type="entry name" value="3-DEOXY-D-MANNO-OCTULOSONIC-ACID TRANSFERASE/TRNA GUANINE-N 7 - -METHYLTRANSFERASE"/>
    <property type="match status" value="1"/>
</dbReference>
<dbReference type="CDD" id="cd02440">
    <property type="entry name" value="AdoMet_MTases"/>
    <property type="match status" value="1"/>
</dbReference>
<feature type="binding site" evidence="7">
    <location>
        <position position="128"/>
    </location>
    <ligand>
        <name>substrate</name>
    </ligand>
</feature>
<dbReference type="Proteomes" id="UP000632659">
    <property type="component" value="Unassembled WGS sequence"/>
</dbReference>
<dbReference type="Gene3D" id="3.40.50.150">
    <property type="entry name" value="Vaccinia Virus protein VP39"/>
    <property type="match status" value="1"/>
</dbReference>
<dbReference type="GO" id="GO:0008176">
    <property type="term" value="F:tRNA (guanine(46)-N7)-methyltransferase activity"/>
    <property type="evidence" value="ECO:0007669"/>
    <property type="project" value="UniProtKB-UniRule"/>
</dbReference>
<dbReference type="InterPro" id="IPR055361">
    <property type="entry name" value="tRNA_methyltr_TrmB_bact"/>
</dbReference>
<feature type="binding site" evidence="7">
    <location>
        <position position="124"/>
    </location>
    <ligand>
        <name>S-adenosyl-L-methionine</name>
        <dbReference type="ChEBI" id="CHEBI:59789"/>
    </ligand>
</feature>
<keyword evidence="6 7" id="KW-0819">tRNA processing</keyword>